<dbReference type="Gene3D" id="3.15.20.10">
    <property type="entry name" value="Bactericidal permeability-increasing protein, domain 2"/>
    <property type="match status" value="1"/>
</dbReference>
<comment type="caution">
    <text evidence="4">The sequence shown here is derived from an EMBL/GenBank/DDBJ whole genome shotgun (WGS) entry which is preliminary data.</text>
</comment>
<evidence type="ECO:0000313" key="5">
    <source>
        <dbReference type="Proteomes" id="UP000289340"/>
    </source>
</evidence>
<dbReference type="EMBL" id="QZWG01000002">
    <property type="protein sequence ID" value="RZC26870.1"/>
    <property type="molecule type" value="Genomic_DNA"/>
</dbReference>
<dbReference type="InterPro" id="IPR001124">
    <property type="entry name" value="Lipid-bd_serum_glycop_C"/>
</dbReference>
<sequence length="81" mass="9063">MSSKWSNIGNLRMYLIQPVVWTLIETIFLPYANARLSRGLPLPIIHGFILQNAEIILSTSGLAVCSDVAFADSNKRFLQLN</sequence>
<dbReference type="PANTHER" id="PTHR46801">
    <property type="entry name" value="OS06G0309200 PROTEIN"/>
    <property type="match status" value="1"/>
</dbReference>
<feature type="domain" description="Lipid-binding serum glycoprotein C-terminal" evidence="2">
    <location>
        <begin position="3"/>
        <end position="68"/>
    </location>
</feature>
<accession>A0A445LUH0</accession>
<keyword evidence="1" id="KW-0812">Transmembrane</keyword>
<reference evidence="4 5" key="1">
    <citation type="submission" date="2018-09" db="EMBL/GenBank/DDBJ databases">
        <title>A high-quality reference genome of wild soybean provides a powerful tool to mine soybean genomes.</title>
        <authorList>
            <person name="Xie M."/>
            <person name="Chung C.Y.L."/>
            <person name="Li M.-W."/>
            <person name="Wong F.-L."/>
            <person name="Chan T.-F."/>
            <person name="Lam H.-M."/>
        </authorList>
    </citation>
    <scope>NUCLEOTIDE SEQUENCE [LARGE SCALE GENOMIC DNA]</scope>
    <source>
        <strain evidence="5">cv. W05</strain>
        <tissue evidence="4">Hypocotyl of etiolated seedlings</tissue>
    </source>
</reference>
<evidence type="ECO:0000313" key="4">
    <source>
        <dbReference type="EMBL" id="RZC26870.1"/>
    </source>
</evidence>
<feature type="transmembrane region" description="Helical" evidence="1">
    <location>
        <begin position="12"/>
        <end position="32"/>
    </location>
</feature>
<keyword evidence="1" id="KW-0472">Membrane</keyword>
<dbReference type="Pfam" id="PF02886">
    <property type="entry name" value="LBP_BPI_CETP_C"/>
    <property type="match status" value="1"/>
</dbReference>
<dbReference type="EMBL" id="QZWG01000002">
    <property type="protein sequence ID" value="RZC26869.1"/>
    <property type="molecule type" value="Genomic_DNA"/>
</dbReference>
<keyword evidence="1" id="KW-1133">Transmembrane helix</keyword>
<dbReference type="PANTHER" id="PTHR46801:SF6">
    <property type="entry name" value="LIPID-BINDING SERUM GLYCOPROTEIN C-TERMINAL DOMAIN-CONTAINING PROTEIN"/>
    <property type="match status" value="1"/>
</dbReference>
<dbReference type="Proteomes" id="UP000289340">
    <property type="component" value="Chromosome 2"/>
</dbReference>
<keyword evidence="5" id="KW-1185">Reference proteome</keyword>
<dbReference type="SUPFAM" id="SSF55394">
    <property type="entry name" value="Bactericidal permeability-increasing protein, BPI"/>
    <property type="match status" value="1"/>
</dbReference>
<proteinExistence type="predicted"/>
<dbReference type="GO" id="GO:0008289">
    <property type="term" value="F:lipid binding"/>
    <property type="evidence" value="ECO:0007669"/>
    <property type="project" value="InterPro"/>
</dbReference>
<dbReference type="InterPro" id="IPR017943">
    <property type="entry name" value="Bactericidal_perm-incr_a/b_dom"/>
</dbReference>
<protein>
    <submittedName>
        <fullName evidence="3">Putative BPI/LBP family protein isoform A</fullName>
    </submittedName>
    <submittedName>
        <fullName evidence="4">Putative BPI/LBP family protein isoform B</fullName>
    </submittedName>
</protein>
<name>A0A445LUH0_GLYSO</name>
<dbReference type="InterPro" id="IPR045897">
    <property type="entry name" value="BPI/LBP_pln"/>
</dbReference>
<dbReference type="AlphaFoldDB" id="A0A445LUH0"/>
<evidence type="ECO:0000259" key="2">
    <source>
        <dbReference type="Pfam" id="PF02886"/>
    </source>
</evidence>
<evidence type="ECO:0000256" key="1">
    <source>
        <dbReference type="SAM" id="Phobius"/>
    </source>
</evidence>
<gene>
    <name evidence="4" type="ORF">D0Y65_005176</name>
</gene>
<organism evidence="4 5">
    <name type="scientific">Glycine soja</name>
    <name type="common">Wild soybean</name>
    <dbReference type="NCBI Taxonomy" id="3848"/>
    <lineage>
        <taxon>Eukaryota</taxon>
        <taxon>Viridiplantae</taxon>
        <taxon>Streptophyta</taxon>
        <taxon>Embryophyta</taxon>
        <taxon>Tracheophyta</taxon>
        <taxon>Spermatophyta</taxon>
        <taxon>Magnoliopsida</taxon>
        <taxon>eudicotyledons</taxon>
        <taxon>Gunneridae</taxon>
        <taxon>Pentapetalae</taxon>
        <taxon>rosids</taxon>
        <taxon>fabids</taxon>
        <taxon>Fabales</taxon>
        <taxon>Fabaceae</taxon>
        <taxon>Papilionoideae</taxon>
        <taxon>50 kb inversion clade</taxon>
        <taxon>NPAAA clade</taxon>
        <taxon>indigoferoid/millettioid clade</taxon>
        <taxon>Phaseoleae</taxon>
        <taxon>Glycine</taxon>
        <taxon>Glycine subgen. Soja</taxon>
    </lineage>
</organism>
<evidence type="ECO:0000313" key="3">
    <source>
        <dbReference type="EMBL" id="RZC26869.1"/>
    </source>
</evidence>